<feature type="transmembrane region" description="Helical" evidence="1">
    <location>
        <begin position="84"/>
        <end position="106"/>
    </location>
</feature>
<dbReference type="EMBL" id="JAUSRA010000001">
    <property type="protein sequence ID" value="MDP9791765.1"/>
    <property type="molecule type" value="Genomic_DNA"/>
</dbReference>
<sequence length="159" mass="16357">MTRLCAVAAPLLLLTYGLLRQLDDLDVARDAGHVTFLLAMLLFALLATLLRPLAGPSPLATTATAATVLGAACFGWVITGDLSGPLQLIGPLLFQFGLLTLLALLAHARPPRLPAWSPFAVLAGSVTIAAGLDLIPLAALAIGAGLAPLAFRQPLPAPR</sequence>
<evidence type="ECO:0000313" key="2">
    <source>
        <dbReference type="EMBL" id="MDP9791765.1"/>
    </source>
</evidence>
<accession>A0ABT9MK17</accession>
<dbReference type="Proteomes" id="UP001240984">
    <property type="component" value="Unassembled WGS sequence"/>
</dbReference>
<feature type="transmembrane region" description="Helical" evidence="1">
    <location>
        <begin position="30"/>
        <end position="50"/>
    </location>
</feature>
<keyword evidence="3" id="KW-1185">Reference proteome</keyword>
<name>A0ABT9MK17_9ACTN</name>
<protein>
    <submittedName>
        <fullName evidence="2">Uncharacterized protein</fullName>
    </submittedName>
</protein>
<evidence type="ECO:0000256" key="1">
    <source>
        <dbReference type="SAM" id="Phobius"/>
    </source>
</evidence>
<feature type="transmembrane region" description="Helical" evidence="1">
    <location>
        <begin position="118"/>
        <end position="151"/>
    </location>
</feature>
<organism evidence="2 3">
    <name type="scientific">Catenuloplanes nepalensis</name>
    <dbReference type="NCBI Taxonomy" id="587533"/>
    <lineage>
        <taxon>Bacteria</taxon>
        <taxon>Bacillati</taxon>
        <taxon>Actinomycetota</taxon>
        <taxon>Actinomycetes</taxon>
        <taxon>Micromonosporales</taxon>
        <taxon>Micromonosporaceae</taxon>
        <taxon>Catenuloplanes</taxon>
    </lineage>
</organism>
<feature type="transmembrane region" description="Helical" evidence="1">
    <location>
        <begin position="59"/>
        <end position="78"/>
    </location>
</feature>
<keyword evidence="1" id="KW-0472">Membrane</keyword>
<comment type="caution">
    <text evidence="2">The sequence shown here is derived from an EMBL/GenBank/DDBJ whole genome shotgun (WGS) entry which is preliminary data.</text>
</comment>
<gene>
    <name evidence="2" type="ORF">J2S43_000277</name>
</gene>
<keyword evidence="1" id="KW-1133">Transmembrane helix</keyword>
<dbReference type="RefSeq" id="WP_306826684.1">
    <property type="nucleotide sequence ID" value="NZ_JAUSRA010000001.1"/>
</dbReference>
<reference evidence="2 3" key="1">
    <citation type="submission" date="2023-07" db="EMBL/GenBank/DDBJ databases">
        <title>Sequencing the genomes of 1000 actinobacteria strains.</title>
        <authorList>
            <person name="Klenk H.-P."/>
        </authorList>
    </citation>
    <scope>NUCLEOTIDE SEQUENCE [LARGE SCALE GENOMIC DNA]</scope>
    <source>
        <strain evidence="2 3">DSM 44710</strain>
    </source>
</reference>
<keyword evidence="1" id="KW-0812">Transmembrane</keyword>
<evidence type="ECO:0000313" key="3">
    <source>
        <dbReference type="Proteomes" id="UP001240984"/>
    </source>
</evidence>
<proteinExistence type="predicted"/>